<proteinExistence type="predicted"/>
<keyword evidence="2 7" id="KW-0812">Transmembrane</keyword>
<evidence type="ECO:0000256" key="6">
    <source>
        <dbReference type="ARBA" id="ARBA00023136"/>
    </source>
</evidence>
<dbReference type="PANTHER" id="PTHR24223:SF10">
    <property type="entry name" value="ATP-BINDING CASSETTE SUB-FAMILY C MEMBER 12"/>
    <property type="match status" value="1"/>
</dbReference>
<feature type="transmembrane region" description="Helical" evidence="7">
    <location>
        <begin position="12"/>
        <end position="33"/>
    </location>
</feature>
<dbReference type="PANTHER" id="PTHR24223">
    <property type="entry name" value="ATP-BINDING CASSETTE SUB-FAMILY C"/>
    <property type="match status" value="1"/>
</dbReference>
<reference evidence="9" key="2">
    <citation type="submission" date="2025-08" db="UniProtKB">
        <authorList>
            <consortium name="Ensembl"/>
        </authorList>
    </citation>
    <scope>IDENTIFICATION</scope>
</reference>
<evidence type="ECO:0000256" key="3">
    <source>
        <dbReference type="ARBA" id="ARBA00022741"/>
    </source>
</evidence>
<dbReference type="Ensembl" id="ENSHHUT00000002675.1">
    <property type="protein sequence ID" value="ENSHHUP00000002582.1"/>
    <property type="gene ID" value="ENSHHUG00000001670.1"/>
</dbReference>
<evidence type="ECO:0000313" key="10">
    <source>
        <dbReference type="Proteomes" id="UP000314982"/>
    </source>
</evidence>
<keyword evidence="3" id="KW-0547">Nucleotide-binding</keyword>
<keyword evidence="10" id="KW-1185">Reference proteome</keyword>
<organism evidence="9 10">
    <name type="scientific">Hucho hucho</name>
    <name type="common">huchen</name>
    <dbReference type="NCBI Taxonomy" id="62062"/>
    <lineage>
        <taxon>Eukaryota</taxon>
        <taxon>Metazoa</taxon>
        <taxon>Chordata</taxon>
        <taxon>Craniata</taxon>
        <taxon>Vertebrata</taxon>
        <taxon>Euteleostomi</taxon>
        <taxon>Actinopterygii</taxon>
        <taxon>Neopterygii</taxon>
        <taxon>Teleostei</taxon>
        <taxon>Protacanthopterygii</taxon>
        <taxon>Salmoniformes</taxon>
        <taxon>Salmonidae</taxon>
        <taxon>Salmoninae</taxon>
        <taxon>Hucho</taxon>
    </lineage>
</organism>
<dbReference type="InterPro" id="IPR050173">
    <property type="entry name" value="ABC_transporter_C-like"/>
</dbReference>
<dbReference type="InterPro" id="IPR011527">
    <property type="entry name" value="ABC1_TM_dom"/>
</dbReference>
<evidence type="ECO:0000259" key="8">
    <source>
        <dbReference type="Pfam" id="PF00664"/>
    </source>
</evidence>
<dbReference type="GO" id="GO:0016020">
    <property type="term" value="C:membrane"/>
    <property type="evidence" value="ECO:0007669"/>
    <property type="project" value="InterPro"/>
</dbReference>
<feature type="transmembrane region" description="Helical" evidence="7">
    <location>
        <begin position="130"/>
        <end position="152"/>
    </location>
</feature>
<evidence type="ECO:0000256" key="4">
    <source>
        <dbReference type="ARBA" id="ARBA00022840"/>
    </source>
</evidence>
<dbReference type="GO" id="GO:0140359">
    <property type="term" value="F:ABC-type transporter activity"/>
    <property type="evidence" value="ECO:0007669"/>
    <property type="project" value="InterPro"/>
</dbReference>
<evidence type="ECO:0000256" key="5">
    <source>
        <dbReference type="ARBA" id="ARBA00022989"/>
    </source>
</evidence>
<feature type="transmembrane region" description="Helical" evidence="7">
    <location>
        <begin position="237"/>
        <end position="255"/>
    </location>
</feature>
<evidence type="ECO:0000256" key="7">
    <source>
        <dbReference type="SAM" id="Phobius"/>
    </source>
</evidence>
<evidence type="ECO:0000256" key="1">
    <source>
        <dbReference type="ARBA" id="ARBA00022448"/>
    </source>
</evidence>
<feature type="transmembrane region" description="Helical" evidence="7">
    <location>
        <begin position="100"/>
        <end position="124"/>
    </location>
</feature>
<feature type="transmembrane region" description="Helical" evidence="7">
    <location>
        <begin position="40"/>
        <end position="63"/>
    </location>
</feature>
<dbReference type="AlphaFoldDB" id="A0A4W5JH25"/>
<dbReference type="STRING" id="62062.ENSHHUP00000002582"/>
<feature type="domain" description="ABC transmembrane type-1" evidence="8">
    <location>
        <begin position="189"/>
        <end position="280"/>
    </location>
</feature>
<name>A0A4W5JH25_9TELE</name>
<keyword evidence="6 7" id="KW-0472">Membrane</keyword>
<dbReference type="GO" id="GO:0005524">
    <property type="term" value="F:ATP binding"/>
    <property type="evidence" value="ECO:0007669"/>
    <property type="project" value="UniProtKB-KW"/>
</dbReference>
<protein>
    <recommendedName>
        <fullName evidence="8">ABC transmembrane type-1 domain-containing protein</fullName>
    </recommendedName>
</protein>
<sequence>MVVVVYYGCCCLWLLLFMVVVVVYGCCCLWLLLFTMVVVVYYGCCCLLWLLLLFVMVVVVVYYGCLLWLLLLFMVVVVVYGCCCCCLLWLLLLFIMVVVVVYYGCCCCLWLLLLLFIMVVVVYYGCCCCLLWLLLLFIMFVVDDVCCCCCLVESKDQLVTQEGSQEGSVTWRTYHQYCKAAGGYILLSLIIIIFICLVGTTAFSNWWLSYWLEQGSGTANMSMSDAGNISLNPELSFYQTVYGLVVVAMLVFSFVKGYSFTKVTLHASSKLHDTMFRNVTTTQHHCYQSHVNRIEKDRGEGQFGMMTKSY</sequence>
<keyword evidence="5 7" id="KW-1133">Transmembrane helix</keyword>
<dbReference type="GeneTree" id="ENSGT00940000159578"/>
<keyword evidence="1" id="KW-0813">Transport</keyword>
<dbReference type="Proteomes" id="UP000314982">
    <property type="component" value="Unassembled WGS sequence"/>
</dbReference>
<feature type="transmembrane region" description="Helical" evidence="7">
    <location>
        <begin position="69"/>
        <end position="93"/>
    </location>
</feature>
<dbReference type="InterPro" id="IPR036640">
    <property type="entry name" value="ABC1_TM_sf"/>
</dbReference>
<evidence type="ECO:0000313" key="9">
    <source>
        <dbReference type="Ensembl" id="ENSHHUP00000002582.1"/>
    </source>
</evidence>
<reference evidence="9" key="3">
    <citation type="submission" date="2025-09" db="UniProtKB">
        <authorList>
            <consortium name="Ensembl"/>
        </authorList>
    </citation>
    <scope>IDENTIFICATION</scope>
</reference>
<dbReference type="Gene3D" id="1.20.1560.10">
    <property type="entry name" value="ABC transporter type 1, transmembrane domain"/>
    <property type="match status" value="1"/>
</dbReference>
<evidence type="ECO:0000256" key="2">
    <source>
        <dbReference type="ARBA" id="ARBA00022692"/>
    </source>
</evidence>
<accession>A0A4W5JH25</accession>
<feature type="transmembrane region" description="Helical" evidence="7">
    <location>
        <begin position="184"/>
        <end position="208"/>
    </location>
</feature>
<dbReference type="SUPFAM" id="SSF90123">
    <property type="entry name" value="ABC transporter transmembrane region"/>
    <property type="match status" value="1"/>
</dbReference>
<reference evidence="10" key="1">
    <citation type="submission" date="2018-06" db="EMBL/GenBank/DDBJ databases">
        <title>Genome assembly of Danube salmon.</title>
        <authorList>
            <person name="Macqueen D.J."/>
            <person name="Gundappa M.K."/>
        </authorList>
    </citation>
    <scope>NUCLEOTIDE SEQUENCE [LARGE SCALE GENOMIC DNA]</scope>
</reference>
<dbReference type="Pfam" id="PF00664">
    <property type="entry name" value="ABC_membrane"/>
    <property type="match status" value="1"/>
</dbReference>
<keyword evidence="4" id="KW-0067">ATP-binding</keyword>